<sequence length="469" mass="54781">MTMAIQETLLYSAFTGLSLAAFQFLHHVQPTPYMDEMFHIPQAQRYCAGRFQEWDPKITTPPGLYLISVGVLHPLSQWLGQVLCQTYHLRLINVGLASLTLIILYRISEQIHGGKHYYDAQQALLSSLNMCLCPLFYFFSFFYYTDVGSTFFVVFMYSLHLDGRDWCASFIGLLAVSFRQTNIIWVAFVAWQRLGPLLVHNIHMHMLEGPHPVKINLDTRGQVVELLEGVYFLLFDPRRTWRLIRLALPQVGGYLLVGMAFVSFLILNEGIVVGDREAHVACFHPTQVLYFCAFCLGLAWPFLLPLLPAFLTFGRRHYRLIIFQAILCYCIVDVYSLAHPYLLADNRHYTFYIWRRLLDRSFWSKYLPIPIYMFGAFGVLHNLKRTNIAFKVSYPVFVMVSLTPQLLLEFRYFIVPYMFFRIQVPPTSWLKLGAELAFFLCINAVTFYLYVQKPFEWEHDSGKVQRFMW</sequence>
<comment type="catalytic activity">
    <reaction evidence="13">
        <text>an alpha-D-Glc-(1-&gt;3)-alpha-D-Glc-(1-&gt;3)-alpha-D-Man-(1-&gt;2)-alpha-D-Man-(1-&gt;2)-alpha-D-Man-(1-&gt;3)-[alpha-D-Man-(1-&gt;2)-alpha-D-Man-(1-&gt;3)-[alpha-D-Man-(1-&gt;2)-alpha-D-Man-(1-&gt;6)]-alpha-D-Man-(1-&gt;6)]-beta-D-Man-(1-&gt;4)-beta-D-GlcNAc-(1-&gt;4)-alpha-D-GlcNAc-diphospho-di-trans,poly-cis-dolichol + a di-trans,poly-cis-dolichyl beta-D-glucosyl phosphate = a alpha-D-Glc-(1-&gt;2)-alpha-D-Glc-(1-&gt;3)-alpha-D-Glc-(1-&gt;3)-alpha-D-Man-(1-&gt;2)-alpha-D-Man-(1-&gt;2)-alpha-D-Man-(1-&gt;3)-[alpha-D-Man-(1-&gt;2)-alpha-D-Man-(1-&gt;3)-[alpha-D-Man-(1-&gt;2)-alpha-D-Man-(1-&gt;6)]-alpha-D-Man-(1-&gt;6)]-beta-D-Man-(1-&gt;4)-beta-D-GlcNAc-(1-&gt;4)-alpha-D-GlcNAc-diphospho-di-trans,poly-cis-dolichol + a di-trans,poly-cis-dolichyl phosphate + H(+)</text>
        <dbReference type="Rhea" id="RHEA:29543"/>
        <dbReference type="Rhea" id="RHEA-COMP:19498"/>
        <dbReference type="Rhea" id="RHEA-COMP:19502"/>
        <dbReference type="Rhea" id="RHEA-COMP:19512"/>
        <dbReference type="Rhea" id="RHEA-COMP:19522"/>
        <dbReference type="ChEBI" id="CHEBI:15378"/>
        <dbReference type="ChEBI" id="CHEBI:57525"/>
        <dbReference type="ChEBI" id="CHEBI:57683"/>
        <dbReference type="ChEBI" id="CHEBI:132522"/>
        <dbReference type="ChEBI" id="CHEBI:132523"/>
        <dbReference type="EC" id="2.4.1.256"/>
    </reaction>
    <physiologicalReaction direction="left-to-right" evidence="13">
        <dbReference type="Rhea" id="RHEA:29544"/>
    </physiologicalReaction>
</comment>
<dbReference type="Pfam" id="PF04922">
    <property type="entry name" value="DIE2_ALG10"/>
    <property type="match status" value="1"/>
</dbReference>
<dbReference type="EC" id="2.4.1.256" evidence="4 14"/>
<dbReference type="OMA" id="VWDSKIT"/>
<evidence type="ECO:0000256" key="2">
    <source>
        <dbReference type="ARBA" id="ARBA00004922"/>
    </source>
</evidence>
<feature type="transmembrane region" description="Helical" evidence="14">
    <location>
        <begin position="287"/>
        <end position="313"/>
    </location>
</feature>
<feature type="transmembrane region" description="Helical" evidence="14">
    <location>
        <begin position="434"/>
        <end position="451"/>
    </location>
</feature>
<reference evidence="15 16" key="1">
    <citation type="journal article" date="2018" name="Nat. Ecol. Evol.">
        <title>Genomic signatures of mitonuclear coevolution across populations of Tigriopus californicus.</title>
        <authorList>
            <person name="Barreto F.S."/>
            <person name="Watson E.T."/>
            <person name="Lima T.G."/>
            <person name="Willett C.S."/>
            <person name="Edmands S."/>
            <person name="Li W."/>
            <person name="Burton R.S."/>
        </authorList>
    </citation>
    <scope>NUCLEOTIDE SEQUENCE [LARGE SCALE GENOMIC DNA]</scope>
    <source>
        <strain evidence="15 16">San Diego</strain>
    </source>
</reference>
<keyword evidence="11 14" id="KW-0472">Membrane</keyword>
<dbReference type="PIRSF" id="PIRSF028810">
    <property type="entry name" value="Alpha1_2_glucosyltferase_Alg10"/>
    <property type="match status" value="1"/>
</dbReference>
<feature type="transmembrane region" description="Helical" evidence="14">
    <location>
        <begin position="9"/>
        <end position="28"/>
    </location>
</feature>
<evidence type="ECO:0000256" key="10">
    <source>
        <dbReference type="ARBA" id="ARBA00022989"/>
    </source>
</evidence>
<evidence type="ECO:0000256" key="6">
    <source>
        <dbReference type="ARBA" id="ARBA00022676"/>
    </source>
</evidence>
<evidence type="ECO:0000256" key="3">
    <source>
        <dbReference type="ARBA" id="ARBA00010600"/>
    </source>
</evidence>
<feature type="transmembrane region" description="Helical" evidence="14">
    <location>
        <begin position="246"/>
        <end position="267"/>
    </location>
</feature>
<feature type="transmembrane region" description="Helical" evidence="14">
    <location>
        <begin position="392"/>
        <end position="414"/>
    </location>
</feature>
<feature type="transmembrane region" description="Helical" evidence="14">
    <location>
        <begin position="170"/>
        <end position="191"/>
    </location>
</feature>
<comment type="function">
    <text evidence="12">Dol-P-Glc:Glc(2)Man(9)GlcNAc(2)-PP-Dol alpha-1,2-glucosyltransferase that operates in the biosynthetic pathway of dolichol-linked oligosaccharides, the glycan precursors employed in protein asparagine (N)-glycosylation. The assembly of dolichol-linked oligosaccharides begins on the cytosolic side of the endoplasmic reticulum membrane and finishes in its lumen. The sequential addition of sugars to dolichol pyrophosphate produces dolichol-linked oligosaccharides containing fourteen sugars, including two GlcNAcs, nine mannoses and three glucoses. Once assembled, the oligosaccharide is transferred from the lipid to nascent proteins by oligosaccharyltransferases. In the lumen of the endoplasmic reticulum, adds the third and last glucose residue from dolichyl phosphate glucose (Dol-P-Glc) onto the lipid-linked oligosaccharide intermediate Glc(2)Man(9)GlcNAc(2)-PP-Dol to produce Glc(3)Man(9)GlcNAc(2)-PP-Dol.</text>
</comment>
<evidence type="ECO:0000256" key="12">
    <source>
        <dbReference type="ARBA" id="ARBA00044727"/>
    </source>
</evidence>
<dbReference type="GO" id="GO:0006488">
    <property type="term" value="P:dolichol-linked oligosaccharide biosynthetic process"/>
    <property type="evidence" value="ECO:0007669"/>
    <property type="project" value="UniProtKB-UniRule"/>
</dbReference>
<evidence type="ECO:0000256" key="8">
    <source>
        <dbReference type="ARBA" id="ARBA00022692"/>
    </source>
</evidence>
<proteinExistence type="inferred from homology"/>
<dbReference type="EMBL" id="VCGU01000009">
    <property type="protein sequence ID" value="TRY70012.1"/>
    <property type="molecule type" value="Genomic_DNA"/>
</dbReference>
<evidence type="ECO:0000256" key="7">
    <source>
        <dbReference type="ARBA" id="ARBA00022679"/>
    </source>
</evidence>
<evidence type="ECO:0000256" key="1">
    <source>
        <dbReference type="ARBA" id="ARBA00004477"/>
    </source>
</evidence>
<evidence type="ECO:0000256" key="5">
    <source>
        <dbReference type="ARBA" id="ARBA00018512"/>
    </source>
</evidence>
<evidence type="ECO:0000256" key="9">
    <source>
        <dbReference type="ARBA" id="ARBA00022824"/>
    </source>
</evidence>
<organism evidence="15 16">
    <name type="scientific">Tigriopus californicus</name>
    <name type="common">Marine copepod</name>
    <dbReference type="NCBI Taxonomy" id="6832"/>
    <lineage>
        <taxon>Eukaryota</taxon>
        <taxon>Metazoa</taxon>
        <taxon>Ecdysozoa</taxon>
        <taxon>Arthropoda</taxon>
        <taxon>Crustacea</taxon>
        <taxon>Multicrustacea</taxon>
        <taxon>Hexanauplia</taxon>
        <taxon>Copepoda</taxon>
        <taxon>Harpacticoida</taxon>
        <taxon>Harpacticidae</taxon>
        <taxon>Tigriopus</taxon>
    </lineage>
</organism>
<dbReference type="GO" id="GO:0106073">
    <property type="term" value="F:dolichyl pyrophosphate Glc2Man9GlcNAc2 alpha-1,2-glucosyltransferase activity"/>
    <property type="evidence" value="ECO:0007669"/>
    <property type="project" value="UniProtKB-UniRule"/>
</dbReference>
<keyword evidence="10 14" id="KW-1133">Transmembrane helix</keyword>
<dbReference type="PANTHER" id="PTHR12989:SF10">
    <property type="entry name" value="DOL-P-GLC:GLC(2)MAN(9)GLCNAC(2)-PP-DOL ALPHA-1,2-GLUCOSYLTRANSFERASE-RELATED"/>
    <property type="match status" value="1"/>
</dbReference>
<gene>
    <name evidence="15" type="ORF">TCAL_06127</name>
</gene>
<keyword evidence="16" id="KW-1185">Reference proteome</keyword>
<dbReference type="InterPro" id="IPR016900">
    <property type="entry name" value="Alg10"/>
</dbReference>
<dbReference type="Proteomes" id="UP000318571">
    <property type="component" value="Chromosome 9"/>
</dbReference>
<feature type="transmembrane region" description="Helical" evidence="14">
    <location>
        <begin position="320"/>
        <end position="342"/>
    </location>
</feature>
<dbReference type="OrthoDB" id="4769at2759"/>
<comment type="pathway">
    <text evidence="2">Protein modification; protein glycosylation.</text>
</comment>
<evidence type="ECO:0000256" key="4">
    <source>
        <dbReference type="ARBA" id="ARBA00011967"/>
    </source>
</evidence>
<feature type="transmembrane region" description="Helical" evidence="14">
    <location>
        <begin position="87"/>
        <end position="107"/>
    </location>
</feature>
<comment type="caution">
    <text evidence="14">Lacks conserved residue(s) required for the propagation of feature annotation.</text>
</comment>
<dbReference type="PANTHER" id="PTHR12989">
    <property type="entry name" value="ALPHA-1,2-GLUCOSYLTRANSFERASE ALG10"/>
    <property type="match status" value="1"/>
</dbReference>
<evidence type="ECO:0000256" key="14">
    <source>
        <dbReference type="PIRNR" id="PIRNR028810"/>
    </source>
</evidence>
<keyword evidence="8 14" id="KW-0812">Transmembrane</keyword>
<comment type="subcellular location">
    <subcellularLocation>
        <location evidence="1">Endoplasmic reticulum membrane</location>
        <topology evidence="1">Multi-pass membrane protein</topology>
    </subcellularLocation>
</comment>
<dbReference type="STRING" id="6832.A0A553NX51"/>
<comment type="caution">
    <text evidence="15">The sequence shown here is derived from an EMBL/GenBank/DDBJ whole genome shotgun (WGS) entry which is preliminary data.</text>
</comment>
<keyword evidence="6 14" id="KW-0328">Glycosyltransferase</keyword>
<evidence type="ECO:0000313" key="15">
    <source>
        <dbReference type="EMBL" id="TRY70012.1"/>
    </source>
</evidence>
<feature type="transmembrane region" description="Helical" evidence="14">
    <location>
        <begin position="362"/>
        <end position="380"/>
    </location>
</feature>
<keyword evidence="9" id="KW-0256">Endoplasmic reticulum</keyword>
<dbReference type="GO" id="GO:0005789">
    <property type="term" value="C:endoplasmic reticulum membrane"/>
    <property type="evidence" value="ECO:0007669"/>
    <property type="project" value="UniProtKB-SubCell"/>
</dbReference>
<evidence type="ECO:0000256" key="13">
    <source>
        <dbReference type="ARBA" id="ARBA00048064"/>
    </source>
</evidence>
<feature type="transmembrane region" description="Helical" evidence="14">
    <location>
        <begin position="135"/>
        <end position="158"/>
    </location>
</feature>
<evidence type="ECO:0000313" key="16">
    <source>
        <dbReference type="Proteomes" id="UP000318571"/>
    </source>
</evidence>
<comment type="similarity">
    <text evidence="3 14">Belongs to the ALG10 glucosyltransferase family.</text>
</comment>
<keyword evidence="7" id="KW-0808">Transferase</keyword>
<evidence type="ECO:0000256" key="11">
    <source>
        <dbReference type="ARBA" id="ARBA00023136"/>
    </source>
</evidence>
<accession>A0A553NX51</accession>
<protein>
    <recommendedName>
        <fullName evidence="5 14">Dol-P-Glc:Glc(2)Man(9)GlcNAc(2)-PP-Dol alpha-1,2-glucosyltransferase</fullName>
        <ecNumber evidence="4 14">2.4.1.256</ecNumber>
    </recommendedName>
</protein>
<dbReference type="AlphaFoldDB" id="A0A553NX51"/>
<name>A0A553NX51_TIGCA</name>